<gene>
    <name evidence="6" type="ORF">C7440_3259</name>
</gene>
<comment type="similarity">
    <text evidence="1">Belongs to the LysR transcriptional regulatory family.</text>
</comment>
<keyword evidence="2" id="KW-0805">Transcription regulation</keyword>
<dbReference type="Pfam" id="PF00126">
    <property type="entry name" value="HTH_1"/>
    <property type="match status" value="2"/>
</dbReference>
<dbReference type="InterPro" id="IPR050950">
    <property type="entry name" value="HTH-type_LysR_regulators"/>
</dbReference>
<dbReference type="Gene3D" id="3.40.190.10">
    <property type="entry name" value="Periplasmic binding protein-like II"/>
    <property type="match status" value="2"/>
</dbReference>
<reference evidence="6 7" key="1">
    <citation type="submission" date="2018-04" db="EMBL/GenBank/DDBJ databases">
        <title>Genomic Encyclopedia of Type Strains, Phase IV (KMG-IV): sequencing the most valuable type-strain genomes for metagenomic binning, comparative biology and taxonomic classification.</title>
        <authorList>
            <person name="Goeker M."/>
        </authorList>
    </citation>
    <scope>NUCLEOTIDE SEQUENCE [LARGE SCALE GENOMIC DNA]</scope>
    <source>
        <strain evidence="6 7">DSM 10065</strain>
    </source>
</reference>
<keyword evidence="7" id="KW-1185">Reference proteome</keyword>
<evidence type="ECO:0000259" key="5">
    <source>
        <dbReference type="PROSITE" id="PS50931"/>
    </source>
</evidence>
<dbReference type="SUPFAM" id="SSF46785">
    <property type="entry name" value="Winged helix' DNA-binding domain"/>
    <property type="match status" value="2"/>
</dbReference>
<keyword evidence="4" id="KW-0804">Transcription</keyword>
<name>A0A2U1CJA0_9BURK</name>
<feature type="domain" description="HTH lysR-type" evidence="5">
    <location>
        <begin position="1"/>
        <end position="60"/>
    </location>
</feature>
<evidence type="ECO:0000256" key="3">
    <source>
        <dbReference type="ARBA" id="ARBA00023125"/>
    </source>
</evidence>
<comment type="caution">
    <text evidence="6">The sequence shown here is derived from an EMBL/GenBank/DDBJ whole genome shotgun (WGS) entry which is preliminary data.</text>
</comment>
<dbReference type="PROSITE" id="PS50931">
    <property type="entry name" value="HTH_LYSR"/>
    <property type="match status" value="2"/>
</dbReference>
<dbReference type="InterPro" id="IPR036388">
    <property type="entry name" value="WH-like_DNA-bd_sf"/>
</dbReference>
<dbReference type="Pfam" id="PF03466">
    <property type="entry name" value="LysR_substrate"/>
    <property type="match status" value="1"/>
</dbReference>
<protein>
    <submittedName>
        <fullName evidence="6">LysR family transcriptional regulator</fullName>
    </submittedName>
</protein>
<feature type="domain" description="HTH lysR-type" evidence="5">
    <location>
        <begin position="108"/>
        <end position="162"/>
    </location>
</feature>
<evidence type="ECO:0000256" key="2">
    <source>
        <dbReference type="ARBA" id="ARBA00023015"/>
    </source>
</evidence>
<dbReference type="PANTHER" id="PTHR30419:SF8">
    <property type="entry name" value="NITROGEN ASSIMILATION TRANSCRIPTIONAL ACTIVATOR-RELATED"/>
    <property type="match status" value="1"/>
</dbReference>
<evidence type="ECO:0000256" key="4">
    <source>
        <dbReference type="ARBA" id="ARBA00023163"/>
    </source>
</evidence>
<evidence type="ECO:0000313" key="7">
    <source>
        <dbReference type="Proteomes" id="UP000246145"/>
    </source>
</evidence>
<dbReference type="InterPro" id="IPR036390">
    <property type="entry name" value="WH_DNA-bd_sf"/>
</dbReference>
<dbReference type="Proteomes" id="UP000246145">
    <property type="component" value="Unassembled WGS sequence"/>
</dbReference>
<dbReference type="GO" id="GO:0003700">
    <property type="term" value="F:DNA-binding transcription factor activity"/>
    <property type="evidence" value="ECO:0007669"/>
    <property type="project" value="InterPro"/>
</dbReference>
<dbReference type="GO" id="GO:0003677">
    <property type="term" value="F:DNA binding"/>
    <property type="evidence" value="ECO:0007669"/>
    <property type="project" value="UniProtKB-KW"/>
</dbReference>
<accession>A0A2U1CJA0</accession>
<dbReference type="GO" id="GO:0005829">
    <property type="term" value="C:cytosol"/>
    <property type="evidence" value="ECO:0007669"/>
    <property type="project" value="TreeGrafter"/>
</dbReference>
<keyword evidence="3" id="KW-0238">DNA-binding</keyword>
<dbReference type="STRING" id="1231391.GCA_000308195_01296"/>
<dbReference type="PANTHER" id="PTHR30419">
    <property type="entry name" value="HTH-TYPE TRANSCRIPTIONAL REGULATOR YBHD"/>
    <property type="match status" value="1"/>
</dbReference>
<dbReference type="RefSeq" id="WP_017523664.1">
    <property type="nucleotide sequence ID" value="NZ_JACCEX010000005.1"/>
</dbReference>
<dbReference type="InterPro" id="IPR005119">
    <property type="entry name" value="LysR_subst-bd"/>
</dbReference>
<proteinExistence type="inferred from homology"/>
<organism evidence="6 7">
    <name type="scientific">Pusillimonas noertemannii</name>
    <dbReference type="NCBI Taxonomy" id="305977"/>
    <lineage>
        <taxon>Bacteria</taxon>
        <taxon>Pseudomonadati</taxon>
        <taxon>Pseudomonadota</taxon>
        <taxon>Betaproteobacteria</taxon>
        <taxon>Burkholderiales</taxon>
        <taxon>Alcaligenaceae</taxon>
        <taxon>Pusillimonas</taxon>
    </lineage>
</organism>
<evidence type="ECO:0000313" key="6">
    <source>
        <dbReference type="EMBL" id="PVY61090.1"/>
    </source>
</evidence>
<dbReference type="Gene3D" id="1.10.10.10">
    <property type="entry name" value="Winged helix-like DNA-binding domain superfamily/Winged helix DNA-binding domain"/>
    <property type="match status" value="2"/>
</dbReference>
<dbReference type="EMBL" id="QEKO01000005">
    <property type="protein sequence ID" value="PVY61090.1"/>
    <property type="molecule type" value="Genomic_DNA"/>
</dbReference>
<evidence type="ECO:0000256" key="1">
    <source>
        <dbReference type="ARBA" id="ARBA00009437"/>
    </source>
</evidence>
<dbReference type="AlphaFoldDB" id="A0A2U1CJA0"/>
<sequence>MILHPKHLKAFAAVCHEGSMKRAGESLRRSRSAVSYSIEELERDVGGKLFERHERGMLPTEIGTVLLRRVEGAFAEMGRARQMLEDMAEVQGVKLLNAPIFALSVGKRRLDVLLAFAELRHMGAVAARLGISQPAVSLAVHDLDVSTGLPLFQRADGVMRLTAAGEALLLHLKRALAELRHAGAEIAMLGGKIEGRVTVGALPFGGALILPVSIARLLAKYPNLHIGTVEGSFETLAAGLWCGDIDLLVGALQPVGQYTTLVSEKLFDDWIAIIARSGHPLAQHPGVTLRDVLDARWVLPGEGTPTRSALTAVLDADGLPHPRVTVETSDPSTIRGLLLESDLVTAAAQRIFHHDIQTGALVRLPLVSGAVHRSIGIFRRAPERSSPGACLLMEELRAVGRTHAEWSGPPVG</sequence>
<dbReference type="InterPro" id="IPR000847">
    <property type="entry name" value="LysR_HTH_N"/>
</dbReference>
<dbReference type="SUPFAM" id="SSF53850">
    <property type="entry name" value="Periplasmic binding protein-like II"/>
    <property type="match status" value="1"/>
</dbReference>